<feature type="domain" description="RNA polymerase sigma factor 70 region 4 type 2" evidence="6">
    <location>
        <begin position="139"/>
        <end position="189"/>
    </location>
</feature>
<dbReference type="GO" id="GO:0016987">
    <property type="term" value="F:sigma factor activity"/>
    <property type="evidence" value="ECO:0007669"/>
    <property type="project" value="UniProtKB-KW"/>
</dbReference>
<comment type="similarity">
    <text evidence="1">Belongs to the sigma-70 factor family. ECF subfamily.</text>
</comment>
<keyword evidence="4" id="KW-0804">Transcription</keyword>
<evidence type="ECO:0000256" key="2">
    <source>
        <dbReference type="ARBA" id="ARBA00023015"/>
    </source>
</evidence>
<keyword evidence="8" id="KW-1185">Reference proteome</keyword>
<dbReference type="InterPro" id="IPR036388">
    <property type="entry name" value="WH-like_DNA-bd_sf"/>
</dbReference>
<dbReference type="InterPro" id="IPR013324">
    <property type="entry name" value="RNA_pol_sigma_r3/r4-like"/>
</dbReference>
<dbReference type="Pfam" id="PF08281">
    <property type="entry name" value="Sigma70_r4_2"/>
    <property type="match status" value="1"/>
</dbReference>
<dbReference type="Gene3D" id="1.10.10.10">
    <property type="entry name" value="Winged helix-like DNA-binding domain superfamily/Winged helix DNA-binding domain"/>
    <property type="match status" value="1"/>
</dbReference>
<dbReference type="GO" id="GO:0003677">
    <property type="term" value="F:DNA binding"/>
    <property type="evidence" value="ECO:0007669"/>
    <property type="project" value="InterPro"/>
</dbReference>
<organism evidence="7 8">
    <name type="scientific">Rudanella paleaurantiibacter</name>
    <dbReference type="NCBI Taxonomy" id="2614655"/>
    <lineage>
        <taxon>Bacteria</taxon>
        <taxon>Pseudomonadati</taxon>
        <taxon>Bacteroidota</taxon>
        <taxon>Cytophagia</taxon>
        <taxon>Cytophagales</taxon>
        <taxon>Cytophagaceae</taxon>
        <taxon>Rudanella</taxon>
    </lineage>
</organism>
<dbReference type="GO" id="GO:0006352">
    <property type="term" value="P:DNA-templated transcription initiation"/>
    <property type="evidence" value="ECO:0007669"/>
    <property type="project" value="InterPro"/>
</dbReference>
<feature type="domain" description="RNA polymerase sigma-70 region 2" evidence="5">
    <location>
        <begin position="43"/>
        <end position="110"/>
    </location>
</feature>
<dbReference type="Gene3D" id="1.10.1740.10">
    <property type="match status" value="1"/>
</dbReference>
<dbReference type="InterPro" id="IPR013325">
    <property type="entry name" value="RNA_pol_sigma_r2"/>
</dbReference>
<dbReference type="RefSeq" id="WP_152124101.1">
    <property type="nucleotide sequence ID" value="NZ_WELI01000003.1"/>
</dbReference>
<evidence type="ECO:0000313" key="7">
    <source>
        <dbReference type="EMBL" id="KAB7731116.1"/>
    </source>
</evidence>
<protein>
    <submittedName>
        <fullName evidence="7">Sigma-70 family RNA polymerase sigma factor</fullName>
    </submittedName>
</protein>
<gene>
    <name evidence="7" type="ORF">F5984_09905</name>
</gene>
<dbReference type="AlphaFoldDB" id="A0A7J5U042"/>
<evidence type="ECO:0000256" key="3">
    <source>
        <dbReference type="ARBA" id="ARBA00023082"/>
    </source>
</evidence>
<dbReference type="Proteomes" id="UP000488299">
    <property type="component" value="Unassembled WGS sequence"/>
</dbReference>
<keyword evidence="3" id="KW-0731">Sigma factor</keyword>
<evidence type="ECO:0000259" key="6">
    <source>
        <dbReference type="Pfam" id="PF08281"/>
    </source>
</evidence>
<dbReference type="PANTHER" id="PTHR43133:SF46">
    <property type="entry name" value="RNA POLYMERASE SIGMA-70 FACTOR ECF SUBFAMILY"/>
    <property type="match status" value="1"/>
</dbReference>
<sequence length="201" mass="23398">MTPTTPSSSIRIRSAERSYKQLPDGDLIRLALATADTRYLNTLYTRQYRPVYNTCLYWLKDPDSAADCTQEVLIKVFQNLSSFEHQSSFSTWINAVTRNHCTDILRRQQRQPGHSSLNEAFLETEPGHWIAPADTSEDLWFYLRYLKPDDRQILHLKYEDDIKTEDLAKHLGITVSAAKMRLNRARTRLKALYERVNMGMP</sequence>
<dbReference type="SUPFAM" id="SSF88659">
    <property type="entry name" value="Sigma3 and sigma4 domains of RNA polymerase sigma factors"/>
    <property type="match status" value="1"/>
</dbReference>
<keyword evidence="2" id="KW-0805">Transcription regulation</keyword>
<dbReference type="NCBIfam" id="TIGR02937">
    <property type="entry name" value="sigma70-ECF"/>
    <property type="match status" value="1"/>
</dbReference>
<reference evidence="7 8" key="1">
    <citation type="submission" date="2019-10" db="EMBL/GenBank/DDBJ databases">
        <title>Rudanella paleaurantiibacter sp. nov., isolated from sludge.</title>
        <authorList>
            <person name="Xu S.Q."/>
        </authorList>
    </citation>
    <scope>NUCLEOTIDE SEQUENCE [LARGE SCALE GENOMIC DNA]</scope>
    <source>
        <strain evidence="7 8">HX-22-17</strain>
    </source>
</reference>
<evidence type="ECO:0000256" key="1">
    <source>
        <dbReference type="ARBA" id="ARBA00010641"/>
    </source>
</evidence>
<dbReference type="SUPFAM" id="SSF88946">
    <property type="entry name" value="Sigma2 domain of RNA polymerase sigma factors"/>
    <property type="match status" value="1"/>
</dbReference>
<dbReference type="Pfam" id="PF04542">
    <property type="entry name" value="Sigma70_r2"/>
    <property type="match status" value="1"/>
</dbReference>
<evidence type="ECO:0000259" key="5">
    <source>
        <dbReference type="Pfam" id="PF04542"/>
    </source>
</evidence>
<name>A0A7J5U042_9BACT</name>
<dbReference type="EMBL" id="WELI01000003">
    <property type="protein sequence ID" value="KAB7731116.1"/>
    <property type="molecule type" value="Genomic_DNA"/>
</dbReference>
<dbReference type="InterPro" id="IPR014284">
    <property type="entry name" value="RNA_pol_sigma-70_dom"/>
</dbReference>
<accession>A0A7J5U042</accession>
<dbReference type="InterPro" id="IPR039425">
    <property type="entry name" value="RNA_pol_sigma-70-like"/>
</dbReference>
<dbReference type="InterPro" id="IPR013249">
    <property type="entry name" value="RNA_pol_sigma70_r4_t2"/>
</dbReference>
<evidence type="ECO:0000256" key="4">
    <source>
        <dbReference type="ARBA" id="ARBA00023163"/>
    </source>
</evidence>
<dbReference type="InterPro" id="IPR007627">
    <property type="entry name" value="RNA_pol_sigma70_r2"/>
</dbReference>
<dbReference type="PANTHER" id="PTHR43133">
    <property type="entry name" value="RNA POLYMERASE ECF-TYPE SIGMA FACTO"/>
    <property type="match status" value="1"/>
</dbReference>
<comment type="caution">
    <text evidence="7">The sequence shown here is derived from an EMBL/GenBank/DDBJ whole genome shotgun (WGS) entry which is preliminary data.</text>
</comment>
<evidence type="ECO:0000313" key="8">
    <source>
        <dbReference type="Proteomes" id="UP000488299"/>
    </source>
</evidence>
<proteinExistence type="inferred from homology"/>